<gene>
    <name evidence="1" type="ORF">RCOM_1335940</name>
</gene>
<protein>
    <submittedName>
        <fullName evidence="1">Uncharacterized protein</fullName>
    </submittedName>
</protein>
<dbReference type="Proteomes" id="UP000008311">
    <property type="component" value="Unassembled WGS sequence"/>
</dbReference>
<proteinExistence type="predicted"/>
<organism evidence="1 2">
    <name type="scientific">Ricinus communis</name>
    <name type="common">Castor bean</name>
    <dbReference type="NCBI Taxonomy" id="3988"/>
    <lineage>
        <taxon>Eukaryota</taxon>
        <taxon>Viridiplantae</taxon>
        <taxon>Streptophyta</taxon>
        <taxon>Embryophyta</taxon>
        <taxon>Tracheophyta</taxon>
        <taxon>Spermatophyta</taxon>
        <taxon>Magnoliopsida</taxon>
        <taxon>eudicotyledons</taxon>
        <taxon>Gunneridae</taxon>
        <taxon>Pentapetalae</taxon>
        <taxon>rosids</taxon>
        <taxon>fabids</taxon>
        <taxon>Malpighiales</taxon>
        <taxon>Euphorbiaceae</taxon>
        <taxon>Acalyphoideae</taxon>
        <taxon>Acalypheae</taxon>
        <taxon>Ricinus</taxon>
    </lineage>
</organism>
<evidence type="ECO:0000313" key="1">
    <source>
        <dbReference type="EMBL" id="EEF39196.1"/>
    </source>
</evidence>
<accession>B9SB05</accession>
<reference evidence="2" key="1">
    <citation type="journal article" date="2010" name="Nat. Biotechnol.">
        <title>Draft genome sequence of the oilseed species Ricinus communis.</title>
        <authorList>
            <person name="Chan A.P."/>
            <person name="Crabtree J."/>
            <person name="Zhao Q."/>
            <person name="Lorenzi H."/>
            <person name="Orvis J."/>
            <person name="Puiu D."/>
            <person name="Melake-Berhan A."/>
            <person name="Jones K.M."/>
            <person name="Redman J."/>
            <person name="Chen G."/>
            <person name="Cahoon E.B."/>
            <person name="Gedil M."/>
            <person name="Stanke M."/>
            <person name="Haas B.J."/>
            <person name="Wortman J.R."/>
            <person name="Fraser-Liggett C.M."/>
            <person name="Ravel J."/>
            <person name="Rabinowicz P.D."/>
        </authorList>
    </citation>
    <scope>NUCLEOTIDE SEQUENCE [LARGE SCALE GENOMIC DNA]</scope>
    <source>
        <strain evidence="2">cv. Hale</strain>
    </source>
</reference>
<keyword evidence="2" id="KW-1185">Reference proteome</keyword>
<dbReference type="eggNOG" id="KOG1075">
    <property type="taxonomic scope" value="Eukaryota"/>
</dbReference>
<dbReference type="InParanoid" id="B9SB05"/>
<evidence type="ECO:0000313" key="2">
    <source>
        <dbReference type="Proteomes" id="UP000008311"/>
    </source>
</evidence>
<dbReference type="AlphaFoldDB" id="B9SB05"/>
<dbReference type="EMBL" id="EQ973910">
    <property type="protein sequence ID" value="EEF39196.1"/>
    <property type="molecule type" value="Genomic_DNA"/>
</dbReference>
<sequence length="56" mass="6595">MGRESKWMQWDRMCLPKVVGGLGFKKLRHFNLAILDKPGWRFLTYPNALVTKMLQS</sequence>
<name>B9SB05_RICCO</name>